<dbReference type="PANTHER" id="PTHR23090">
    <property type="entry name" value="NH 3 /GLUTAMINE-DEPENDENT NAD + SYNTHETASE"/>
    <property type="match status" value="1"/>
</dbReference>
<protein>
    <recommendedName>
        <fullName evidence="7 8">Glutamine-dependent NAD(+) synthetase</fullName>
        <ecNumber evidence="7 8">6.3.5.1</ecNumber>
    </recommendedName>
    <alternativeName>
        <fullName evidence="7 8">NAD(+) synthase [glutamine-hydrolyzing]</fullName>
    </alternativeName>
</protein>
<evidence type="ECO:0000313" key="11">
    <source>
        <dbReference type="EMBL" id="NIY70920.1"/>
    </source>
</evidence>
<feature type="binding site" evidence="7">
    <location>
        <position position="181"/>
    </location>
    <ligand>
        <name>L-glutamine</name>
        <dbReference type="ChEBI" id="CHEBI:58359"/>
    </ligand>
</feature>
<accession>A0ABX0VT56</accession>
<feature type="binding site" evidence="7">
    <location>
        <begin position="291"/>
        <end position="298"/>
    </location>
    <ligand>
        <name>ATP</name>
        <dbReference type="ChEBI" id="CHEBI:30616"/>
    </ligand>
</feature>
<feature type="binding site" evidence="7">
    <location>
        <position position="374"/>
    </location>
    <ligand>
        <name>deamido-NAD(+)</name>
        <dbReference type="ChEBI" id="CHEBI:58437"/>
        <note>ligand shared between two neighboring subunits</note>
    </ligand>
</feature>
<evidence type="ECO:0000256" key="5">
    <source>
        <dbReference type="ARBA" id="ARBA00022840"/>
    </source>
</evidence>
<dbReference type="HAMAP" id="MF_02090">
    <property type="entry name" value="NadE_glutamine_dep"/>
    <property type="match status" value="1"/>
</dbReference>
<feature type="binding site" evidence="7">
    <location>
        <position position="403"/>
    </location>
    <ligand>
        <name>deamido-NAD(+)</name>
        <dbReference type="ChEBI" id="CHEBI:58437"/>
        <note>ligand shared between two neighboring subunits</note>
    </ligand>
</feature>
<evidence type="ECO:0000256" key="9">
    <source>
        <dbReference type="RuleBase" id="RU003811"/>
    </source>
</evidence>
<keyword evidence="12" id="KW-1185">Reference proteome</keyword>
<feature type="active site" description="Proton acceptor; for glutaminase activity" evidence="7">
    <location>
        <position position="45"/>
    </location>
</feature>
<dbReference type="CDD" id="cd00553">
    <property type="entry name" value="NAD_synthase"/>
    <property type="match status" value="1"/>
</dbReference>
<dbReference type="SUPFAM" id="SSF56317">
    <property type="entry name" value="Carbon-nitrogen hydrolase"/>
    <property type="match status" value="1"/>
</dbReference>
<comment type="caution">
    <text evidence="11">The sequence shown here is derived from an EMBL/GenBank/DDBJ whole genome shotgun (WGS) entry which is preliminary data.</text>
</comment>
<name>A0ABX0VT56_9RHOB</name>
<evidence type="ECO:0000256" key="3">
    <source>
        <dbReference type="ARBA" id="ARBA00022598"/>
    </source>
</evidence>
<feature type="active site" description="For glutaminase activity" evidence="7">
    <location>
        <position position="113"/>
    </location>
</feature>
<dbReference type="EMBL" id="JAATOP010000001">
    <property type="protein sequence ID" value="NIY70920.1"/>
    <property type="molecule type" value="Genomic_DNA"/>
</dbReference>
<comment type="pathway">
    <text evidence="1 7 8">Cofactor biosynthesis; NAD(+) biosynthesis; NAD(+) from deamido-NAD(+) (L-Gln route): step 1/1.</text>
</comment>
<dbReference type="CDD" id="cd07570">
    <property type="entry name" value="GAT_Gln-NAD-synth"/>
    <property type="match status" value="1"/>
</dbReference>
<organism evidence="11 12">
    <name type="scientific">Marivivens donghaensis</name>
    <dbReference type="NCBI Taxonomy" id="1699413"/>
    <lineage>
        <taxon>Bacteria</taxon>
        <taxon>Pseudomonadati</taxon>
        <taxon>Pseudomonadota</taxon>
        <taxon>Alphaproteobacteria</taxon>
        <taxon>Rhodobacterales</taxon>
        <taxon>Paracoccaceae</taxon>
        <taxon>Marivivens group</taxon>
        <taxon>Marivivens</taxon>
    </lineage>
</organism>
<dbReference type="PANTHER" id="PTHR23090:SF9">
    <property type="entry name" value="GLUTAMINE-DEPENDENT NAD(+) SYNTHETASE"/>
    <property type="match status" value="1"/>
</dbReference>
<comment type="catalytic activity">
    <reaction evidence="7 8">
        <text>deamido-NAD(+) + L-glutamine + ATP + H2O = L-glutamate + AMP + diphosphate + NAD(+) + H(+)</text>
        <dbReference type="Rhea" id="RHEA:24384"/>
        <dbReference type="ChEBI" id="CHEBI:15377"/>
        <dbReference type="ChEBI" id="CHEBI:15378"/>
        <dbReference type="ChEBI" id="CHEBI:29985"/>
        <dbReference type="ChEBI" id="CHEBI:30616"/>
        <dbReference type="ChEBI" id="CHEBI:33019"/>
        <dbReference type="ChEBI" id="CHEBI:57540"/>
        <dbReference type="ChEBI" id="CHEBI:58359"/>
        <dbReference type="ChEBI" id="CHEBI:58437"/>
        <dbReference type="ChEBI" id="CHEBI:456215"/>
        <dbReference type="EC" id="6.3.5.1"/>
    </reaction>
</comment>
<evidence type="ECO:0000256" key="6">
    <source>
        <dbReference type="ARBA" id="ARBA00023027"/>
    </source>
</evidence>
<proteinExistence type="inferred from homology"/>
<dbReference type="Proteomes" id="UP000709466">
    <property type="component" value="Unassembled WGS sequence"/>
</dbReference>
<dbReference type="InterPro" id="IPR003010">
    <property type="entry name" value="C-N_Hydrolase"/>
</dbReference>
<dbReference type="GO" id="GO:0003952">
    <property type="term" value="F:NAD+ synthase (glutamine-hydrolyzing) activity"/>
    <property type="evidence" value="ECO:0007669"/>
    <property type="project" value="UniProtKB-EC"/>
</dbReference>
<feature type="binding site" evidence="7">
    <location>
        <position position="398"/>
    </location>
    <ligand>
        <name>ATP</name>
        <dbReference type="ChEBI" id="CHEBI:30616"/>
    </ligand>
</feature>
<comment type="similarity">
    <text evidence="9">Belongs to the NAD synthetase family.</text>
</comment>
<dbReference type="EC" id="6.3.5.1" evidence="7 8"/>
<dbReference type="InterPro" id="IPR036526">
    <property type="entry name" value="C-N_Hydrolase_sf"/>
</dbReference>
<dbReference type="Pfam" id="PF00795">
    <property type="entry name" value="CN_hydrolase"/>
    <property type="match status" value="1"/>
</dbReference>
<evidence type="ECO:0000256" key="2">
    <source>
        <dbReference type="ARBA" id="ARBA00007145"/>
    </source>
</evidence>
<feature type="binding site" evidence="7">
    <location>
        <position position="175"/>
    </location>
    <ligand>
        <name>L-glutamine</name>
        <dbReference type="ChEBI" id="CHEBI:58359"/>
    </ligand>
</feature>
<dbReference type="Gene3D" id="3.60.110.10">
    <property type="entry name" value="Carbon-nitrogen hydrolase"/>
    <property type="match status" value="1"/>
</dbReference>
<dbReference type="PIRSF" id="PIRSF006630">
    <property type="entry name" value="NADS_GAT"/>
    <property type="match status" value="1"/>
</dbReference>
<keyword evidence="4 7" id="KW-0547">Nucleotide-binding</keyword>
<dbReference type="PROSITE" id="PS50263">
    <property type="entry name" value="CN_HYDROLASE"/>
    <property type="match status" value="1"/>
</dbReference>
<feature type="binding site" evidence="7">
    <location>
        <position position="119"/>
    </location>
    <ligand>
        <name>L-glutamine</name>
        <dbReference type="ChEBI" id="CHEBI:58359"/>
    </ligand>
</feature>
<sequence>MTDTFRMSIAQLNPTVGDIEGNAAKAVAAWKQAKEAGSEMVALPEMFIAGYSAQDLVMKPAFHRACMARIEQLAQDCADGPILAIGGPYAEEGRLYNAYFICKNGVVAARQLKHFLPNYNVFDEVRQFNRGAIQGPYDVGQLRIGSPICEDAWYPDVAEAMVESGAEMLVVPNGSPYYRGKFDRRLSTMVARVIENDVPMVYVNTIGGQDDQAFDGGSFVLNRGGKLAVQLPLFVETIAHVDFERTEDGDWEALPGNMITFPTEWEQDYHAMVLTLRDYLRKTGFKKVLLGLSGGIDSALVATIAVDALGAENVRCVMLPSEYTSQGSLDDAEDIAKRLGVHYDFVPISEGRDAITNTLAPIFEGTKPDITEENIQSRLRGLLLMAMSNKFGEMLLTTGNKSEVAVGYATIYGDMNGGYNPIKDLYKTRVFETCRWRNANHRDWMNGPEGEVIPVSIIEKPPSAELRPDQKDEDSLPPYEILDAILELLVDREASVAECVALGFERETVKRVEHLLYISEYKRFQSAPGTRLTKRAFWLDRRYPIANRFRDNS</sequence>
<keyword evidence="5 7" id="KW-0067">ATP-binding</keyword>
<dbReference type="InterPro" id="IPR014729">
    <property type="entry name" value="Rossmann-like_a/b/a_fold"/>
</dbReference>
<comment type="function">
    <text evidence="7">Catalyzes the ATP-dependent amidation of deamido-NAD to form NAD. Uses L-glutamine as a nitrogen source.</text>
</comment>
<dbReference type="Pfam" id="PF02540">
    <property type="entry name" value="NAD_synthase"/>
    <property type="match status" value="1"/>
</dbReference>
<evidence type="ECO:0000313" key="12">
    <source>
        <dbReference type="Proteomes" id="UP000709466"/>
    </source>
</evidence>
<evidence type="ECO:0000256" key="4">
    <source>
        <dbReference type="ARBA" id="ARBA00022741"/>
    </source>
</evidence>
<reference evidence="11 12" key="1">
    <citation type="submission" date="2020-03" db="EMBL/GenBank/DDBJ databases">
        <title>Bacterial isolates of synthetic phycosphere.</title>
        <authorList>
            <person name="Fu H."/>
            <person name="Moran M.A."/>
        </authorList>
    </citation>
    <scope>NUCLEOTIDE SEQUENCE [LARGE SCALE GENOMIC DNA]</scope>
    <source>
        <strain evidence="11 12">HF1</strain>
    </source>
</reference>
<comment type="similarity">
    <text evidence="2 7 8">In the C-terminal section; belongs to the NAD synthetase family.</text>
</comment>
<dbReference type="Gene3D" id="3.40.50.620">
    <property type="entry name" value="HUPs"/>
    <property type="match status" value="1"/>
</dbReference>
<feature type="domain" description="CN hydrolase" evidence="10">
    <location>
        <begin position="5"/>
        <end position="245"/>
    </location>
</feature>
<evidence type="ECO:0000256" key="8">
    <source>
        <dbReference type="PIRNR" id="PIRNR006630"/>
    </source>
</evidence>
<comment type="caution">
    <text evidence="7">Lacks conserved residue(s) required for the propagation of feature annotation.</text>
</comment>
<evidence type="ECO:0000256" key="7">
    <source>
        <dbReference type="HAMAP-Rule" id="MF_02090"/>
    </source>
</evidence>
<dbReference type="NCBIfam" id="TIGR00552">
    <property type="entry name" value="nadE"/>
    <property type="match status" value="1"/>
</dbReference>
<keyword evidence="3 7" id="KW-0436">Ligase</keyword>
<evidence type="ECO:0000256" key="1">
    <source>
        <dbReference type="ARBA" id="ARBA00005188"/>
    </source>
</evidence>
<evidence type="ECO:0000259" key="10">
    <source>
        <dbReference type="PROSITE" id="PS50263"/>
    </source>
</evidence>
<gene>
    <name evidence="7" type="primary">nadE</name>
    <name evidence="11" type="ORF">HCZ30_00555</name>
</gene>
<keyword evidence="6 7" id="KW-0520">NAD</keyword>
<dbReference type="InterPro" id="IPR003694">
    <property type="entry name" value="NAD_synthase"/>
</dbReference>
<feature type="active site" description="Nucleophile; for glutaminase activity" evidence="7">
    <location>
        <position position="149"/>
    </location>
</feature>
<dbReference type="InterPro" id="IPR022310">
    <property type="entry name" value="NAD/GMP_synthase"/>
</dbReference>
<feature type="binding site" evidence="7">
    <location>
        <position position="522"/>
    </location>
    <ligand>
        <name>deamido-NAD(+)</name>
        <dbReference type="ChEBI" id="CHEBI:58437"/>
        <note>ligand shared between two neighboring subunits</note>
    </ligand>
</feature>
<dbReference type="NCBIfam" id="NF010588">
    <property type="entry name" value="PRK13981.1"/>
    <property type="match status" value="1"/>
</dbReference>
<dbReference type="RefSeq" id="WP_167635814.1">
    <property type="nucleotide sequence ID" value="NZ_JAATOP010000001.1"/>
</dbReference>
<dbReference type="SUPFAM" id="SSF52402">
    <property type="entry name" value="Adenine nucleotide alpha hydrolases-like"/>
    <property type="match status" value="1"/>
</dbReference>
<dbReference type="InterPro" id="IPR014445">
    <property type="entry name" value="Gln-dep_NAD_synthase"/>
</dbReference>